<dbReference type="InterPro" id="IPR047141">
    <property type="entry name" value="Stealth"/>
</dbReference>
<dbReference type="Pfam" id="PF17101">
    <property type="entry name" value="Stealth_CR1"/>
    <property type="match status" value="1"/>
</dbReference>
<dbReference type="InterPro" id="IPR021520">
    <property type="entry name" value="Stealth_CR2"/>
</dbReference>
<evidence type="ECO:0000259" key="6">
    <source>
        <dbReference type="Pfam" id="PF11380"/>
    </source>
</evidence>
<evidence type="ECO:0000256" key="2">
    <source>
        <dbReference type="ARBA" id="ARBA00022423"/>
    </source>
</evidence>
<proteinExistence type="inferred from homology"/>
<protein>
    <recommendedName>
        <fullName evidence="2">Capsular polysaccharide phosphotransferase SacB</fullName>
    </recommendedName>
    <alternativeName>
        <fullName evidence="5">Stealth protein SacB</fullName>
    </alternativeName>
</protein>
<dbReference type="PANTHER" id="PTHR24045:SF0">
    <property type="entry name" value="N-ACETYLGLUCOSAMINE-1-PHOSPHOTRANSFERASE SUBUNITS ALPHA_BETA"/>
    <property type="match status" value="1"/>
</dbReference>
<accession>A0A9X2JEX9</accession>
<dbReference type="Pfam" id="PF17103">
    <property type="entry name" value="Stealth_CR4"/>
    <property type="match status" value="1"/>
</dbReference>
<dbReference type="GO" id="GO:0016772">
    <property type="term" value="F:transferase activity, transferring phosphorus-containing groups"/>
    <property type="evidence" value="ECO:0007669"/>
    <property type="project" value="InterPro"/>
</dbReference>
<dbReference type="Proteomes" id="UP001155182">
    <property type="component" value="Unassembled WGS sequence"/>
</dbReference>
<sequence length="315" mass="36919">MGKQNLEIDLIYLWVDGNDPQWMAKKIAITGKSNDNSETNNKGRYFNNDELKYSLRSAEQNVPWIRQIYIVTDNQKPEWLNTDHPKIKVIDHKDILPPEALPCFNSSVIEYFLYKIPGLSEHFLFSNDDMFFNHKLSPDFFFTKEGLPIVRLKKKLFGRWHNDVKMAVGKELGHYARMLMDSAVLVNEKFGKYYSGVPHHNIDAYRKSDYKEAVESVFIEQVKKSQGNHVRTFGDLHRSAFSYYVLAIGHAVVKYVKRKESSRILVSRHNFKKYIESYHPKLFCLNDDQKVSDKNREAVKPFLETHFPVKSAFEK</sequence>
<comment type="caution">
    <text evidence="9">The sequence shown here is derived from an EMBL/GenBank/DDBJ whole genome shotgun (WGS) entry which is preliminary data.</text>
</comment>
<evidence type="ECO:0000313" key="10">
    <source>
        <dbReference type="Proteomes" id="UP001155182"/>
    </source>
</evidence>
<comment type="similarity">
    <text evidence="1">Belongs to the stealth family.</text>
</comment>
<organism evidence="9 10">
    <name type="scientific">Solitalea agri</name>
    <dbReference type="NCBI Taxonomy" id="2953739"/>
    <lineage>
        <taxon>Bacteria</taxon>
        <taxon>Pseudomonadati</taxon>
        <taxon>Bacteroidota</taxon>
        <taxon>Sphingobacteriia</taxon>
        <taxon>Sphingobacteriales</taxon>
        <taxon>Sphingobacteriaceae</taxon>
        <taxon>Solitalea</taxon>
    </lineage>
</organism>
<dbReference type="PANTHER" id="PTHR24045">
    <property type="match status" value="1"/>
</dbReference>
<feature type="domain" description="Stealth protein CR1 conserved region 1" evidence="7">
    <location>
        <begin position="8"/>
        <end position="32"/>
    </location>
</feature>
<dbReference type="EMBL" id="JAMWYS010000028">
    <property type="protein sequence ID" value="MCO4292871.1"/>
    <property type="molecule type" value="Genomic_DNA"/>
</dbReference>
<evidence type="ECO:0000256" key="5">
    <source>
        <dbReference type="ARBA" id="ARBA00032902"/>
    </source>
</evidence>
<keyword evidence="10" id="KW-1185">Reference proteome</keyword>
<dbReference type="GO" id="GO:0000271">
    <property type="term" value="P:polysaccharide biosynthetic process"/>
    <property type="evidence" value="ECO:0007669"/>
    <property type="project" value="UniProtKB-KW"/>
</dbReference>
<dbReference type="Pfam" id="PF11380">
    <property type="entry name" value="Stealth_CR2"/>
    <property type="match status" value="1"/>
</dbReference>
<feature type="domain" description="Stealth protein CR4 conserved region 4" evidence="8">
    <location>
        <begin position="279"/>
        <end position="315"/>
    </location>
</feature>
<dbReference type="AlphaFoldDB" id="A0A9X2JEX9"/>
<gene>
    <name evidence="9" type="ORF">NF867_08365</name>
</gene>
<dbReference type="InterPro" id="IPR031358">
    <property type="entry name" value="Stealth_CR1"/>
</dbReference>
<evidence type="ECO:0000256" key="1">
    <source>
        <dbReference type="ARBA" id="ARBA00007583"/>
    </source>
</evidence>
<dbReference type="RefSeq" id="WP_252587363.1">
    <property type="nucleotide sequence ID" value="NZ_JAMWYS010000028.1"/>
</dbReference>
<evidence type="ECO:0000256" key="3">
    <source>
        <dbReference type="ARBA" id="ARBA00022679"/>
    </source>
</evidence>
<keyword evidence="4" id="KW-0270">Exopolysaccharide synthesis</keyword>
<reference evidence="9" key="1">
    <citation type="submission" date="2022-06" db="EMBL/GenBank/DDBJ databases">
        <title>Solitalea sp. MAHUQ-68 isolated from rhizospheric soil.</title>
        <authorList>
            <person name="Huq M.A."/>
        </authorList>
    </citation>
    <scope>NUCLEOTIDE SEQUENCE</scope>
    <source>
        <strain evidence="9">MAHUQ-68</strain>
    </source>
</reference>
<evidence type="ECO:0000259" key="7">
    <source>
        <dbReference type="Pfam" id="PF17101"/>
    </source>
</evidence>
<evidence type="ECO:0000259" key="8">
    <source>
        <dbReference type="Pfam" id="PF17103"/>
    </source>
</evidence>
<feature type="domain" description="Stealth protein CR2 conserved region 2" evidence="6">
    <location>
        <begin position="44"/>
        <end position="147"/>
    </location>
</feature>
<evidence type="ECO:0000313" key="9">
    <source>
        <dbReference type="EMBL" id="MCO4292871.1"/>
    </source>
</evidence>
<dbReference type="InterPro" id="IPR031356">
    <property type="entry name" value="Stealth_CR4"/>
</dbReference>
<name>A0A9X2JEX9_9SPHI</name>
<keyword evidence="3" id="KW-0808">Transferase</keyword>
<evidence type="ECO:0000256" key="4">
    <source>
        <dbReference type="ARBA" id="ARBA00023169"/>
    </source>
</evidence>